<accession>A0A918PWE8</accession>
<dbReference type="Proteomes" id="UP000622166">
    <property type="component" value="Unassembled WGS sequence"/>
</dbReference>
<sequence length="66" mass="7696">MDTPAGHDGSLSDQEFDQFRELLRRYCAHELDQWESLQTETPYGPVYVLFTRSLPPDTAPEAYRTF</sequence>
<evidence type="ECO:0000313" key="2">
    <source>
        <dbReference type="Proteomes" id="UP000622166"/>
    </source>
</evidence>
<reference evidence="1" key="2">
    <citation type="submission" date="2020-09" db="EMBL/GenBank/DDBJ databases">
        <authorList>
            <person name="Sun Q."/>
            <person name="Ohkuma M."/>
        </authorList>
    </citation>
    <scope>NUCLEOTIDE SEQUENCE</scope>
    <source>
        <strain evidence="1">JCM 4815</strain>
    </source>
</reference>
<comment type="caution">
    <text evidence="1">The sequence shown here is derived from an EMBL/GenBank/DDBJ whole genome shotgun (WGS) entry which is preliminary data.</text>
</comment>
<gene>
    <name evidence="1" type="ORF">GCM10010365_50820</name>
</gene>
<dbReference type="EMBL" id="BMVW01000011">
    <property type="protein sequence ID" value="GGZ24373.1"/>
    <property type="molecule type" value="Genomic_DNA"/>
</dbReference>
<proteinExistence type="predicted"/>
<reference evidence="1" key="1">
    <citation type="journal article" date="2014" name="Int. J. Syst. Evol. Microbiol.">
        <title>Complete genome sequence of Corynebacterium casei LMG S-19264T (=DSM 44701T), isolated from a smear-ripened cheese.</title>
        <authorList>
            <consortium name="US DOE Joint Genome Institute (JGI-PGF)"/>
            <person name="Walter F."/>
            <person name="Albersmeier A."/>
            <person name="Kalinowski J."/>
            <person name="Ruckert C."/>
        </authorList>
    </citation>
    <scope>NUCLEOTIDE SEQUENCE</scope>
    <source>
        <strain evidence="1">JCM 4815</strain>
    </source>
</reference>
<keyword evidence="2" id="KW-1185">Reference proteome</keyword>
<dbReference type="RefSeq" id="WP_189862882.1">
    <property type="nucleotide sequence ID" value="NZ_BMVW01000011.1"/>
</dbReference>
<dbReference type="AlphaFoldDB" id="A0A918PWE8"/>
<protein>
    <submittedName>
        <fullName evidence="1">Uncharacterized protein</fullName>
    </submittedName>
</protein>
<name>A0A918PWE8_9ACTN</name>
<organism evidence="1 2">
    <name type="scientific">Streptomyces poonensis</name>
    <dbReference type="NCBI Taxonomy" id="68255"/>
    <lineage>
        <taxon>Bacteria</taxon>
        <taxon>Bacillati</taxon>
        <taxon>Actinomycetota</taxon>
        <taxon>Actinomycetes</taxon>
        <taxon>Kitasatosporales</taxon>
        <taxon>Streptomycetaceae</taxon>
        <taxon>Streptomyces</taxon>
    </lineage>
</organism>
<evidence type="ECO:0000313" key="1">
    <source>
        <dbReference type="EMBL" id="GGZ24373.1"/>
    </source>
</evidence>